<gene>
    <name evidence="4" type="ORF">GLYMA_20G104400</name>
</gene>
<feature type="domain" description="Di19 C-terminal" evidence="3">
    <location>
        <begin position="135"/>
        <end position="195"/>
    </location>
</feature>
<accession>K7N2R2</accession>
<dbReference type="eggNOG" id="ENOG502QW9I">
    <property type="taxonomic scope" value="Eukaryota"/>
</dbReference>
<reference evidence="4 5" key="1">
    <citation type="journal article" date="2010" name="Nature">
        <title>Genome sequence of the palaeopolyploid soybean.</title>
        <authorList>
            <person name="Schmutz J."/>
            <person name="Cannon S.B."/>
            <person name="Schlueter J."/>
            <person name="Ma J."/>
            <person name="Mitros T."/>
            <person name="Nelson W."/>
            <person name="Hyten D.L."/>
            <person name="Song Q."/>
            <person name="Thelen J.J."/>
            <person name="Cheng J."/>
            <person name="Xu D."/>
            <person name="Hellsten U."/>
            <person name="May G.D."/>
            <person name="Yu Y."/>
            <person name="Sakurai T."/>
            <person name="Umezawa T."/>
            <person name="Bhattacharyya M.K."/>
            <person name="Sandhu D."/>
            <person name="Valliyodan B."/>
            <person name="Lindquist E."/>
            <person name="Peto M."/>
            <person name="Grant D."/>
            <person name="Shu S."/>
            <person name="Goodstein D."/>
            <person name="Barry K."/>
            <person name="Futrell-Griggs M."/>
            <person name="Abernathy B."/>
            <person name="Du J."/>
            <person name="Tian Z."/>
            <person name="Zhu L."/>
            <person name="Gill N."/>
            <person name="Joshi T."/>
            <person name="Libault M."/>
            <person name="Sethuraman A."/>
            <person name="Zhang X.-C."/>
            <person name="Shinozaki K."/>
            <person name="Nguyen H.T."/>
            <person name="Wing R.A."/>
            <person name="Cregan P."/>
            <person name="Specht J."/>
            <person name="Grimwood J."/>
            <person name="Rokhsar D."/>
            <person name="Stacey G."/>
            <person name="Shoemaker R.C."/>
            <person name="Jackson S.A."/>
        </authorList>
    </citation>
    <scope>NUCLEOTIDE SEQUENCE [LARGE SCALE GENOMIC DNA]</scope>
    <source>
        <strain evidence="5">cv. Williams 82</strain>
        <tissue evidence="4">Callus</tissue>
    </source>
</reference>
<evidence type="ECO:0000313" key="5">
    <source>
        <dbReference type="EnsemblPlants" id="KRG90629"/>
    </source>
</evidence>
<protein>
    <submittedName>
        <fullName evidence="4 5">Uncharacterized protein</fullName>
    </submittedName>
</protein>
<keyword evidence="6" id="KW-1185">Reference proteome</keyword>
<dbReference type="PaxDb" id="3847-GLYMA20G23801.1"/>
<dbReference type="InterPro" id="IPR008598">
    <property type="entry name" value="Di19_Zn-bd"/>
</dbReference>
<dbReference type="EnsemblPlants" id="KRG90629">
    <property type="protein sequence ID" value="KRG90629"/>
    <property type="gene ID" value="GLYMA_20G104400"/>
</dbReference>
<dbReference type="HOGENOM" id="CLU_1380255_0_0_1"/>
<evidence type="ECO:0000313" key="6">
    <source>
        <dbReference type="Proteomes" id="UP000008827"/>
    </source>
</evidence>
<dbReference type="Pfam" id="PF14571">
    <property type="entry name" value="Di19_C"/>
    <property type="match status" value="1"/>
</dbReference>
<reference evidence="4" key="3">
    <citation type="submission" date="2018-07" db="EMBL/GenBank/DDBJ databases">
        <title>WGS assembly of Glycine max.</title>
        <authorList>
            <person name="Schmutz J."/>
            <person name="Cannon S."/>
            <person name="Schlueter J."/>
            <person name="Ma J."/>
            <person name="Mitros T."/>
            <person name="Nelson W."/>
            <person name="Hyten D."/>
            <person name="Song Q."/>
            <person name="Thelen J."/>
            <person name="Cheng J."/>
            <person name="Xu D."/>
            <person name="Hellsten U."/>
            <person name="May G."/>
            <person name="Yu Y."/>
            <person name="Sakurai T."/>
            <person name="Umezawa T."/>
            <person name="Bhattacharyya M."/>
            <person name="Sandhu D."/>
            <person name="Valliyodan B."/>
            <person name="Lindquist E."/>
            <person name="Peto M."/>
            <person name="Grant D."/>
            <person name="Shu S."/>
            <person name="Goodstein D."/>
            <person name="Barry K."/>
            <person name="Futrell-Griggs M."/>
            <person name="Abernathy B."/>
            <person name="Du J."/>
            <person name="Tian Z."/>
            <person name="Zhu L."/>
            <person name="Gill N."/>
            <person name="Joshi T."/>
            <person name="Libault M."/>
            <person name="Sethuraman A."/>
            <person name="Zhang X."/>
            <person name="Shinozaki K."/>
            <person name="Nguyen H."/>
            <person name="Wing R."/>
            <person name="Cregan P."/>
            <person name="Specht J."/>
            <person name="Grimwood J."/>
            <person name="Rokhsar D."/>
            <person name="Stacey G."/>
            <person name="Shoemaker R."/>
            <person name="Jackson S."/>
        </authorList>
    </citation>
    <scope>NUCLEOTIDE SEQUENCE</scope>
    <source>
        <tissue evidence="4">Callus</tissue>
    </source>
</reference>
<dbReference type="Pfam" id="PF05605">
    <property type="entry name" value="zf-Di19"/>
    <property type="match status" value="1"/>
</dbReference>
<sequence>MAAEKGVEMVALECLGKGFNLASNFWLKFAKGICEERLVVLDEQNKRDILIPGTGGVTIKGVSENIRCDKGDYDVVSLCCHIDDHHPVQAKIGVCPICGKKVGLDLVGHITMQHGNFLRVQRKRRVKKVGSGSTMSILRKELREGALQSLLGGSSYLASSNSEPDPLLSSFMFNPAVTDDSASAKPPSVEDTLVKESLFRVRDL</sequence>
<evidence type="ECO:0000259" key="3">
    <source>
        <dbReference type="Pfam" id="PF14571"/>
    </source>
</evidence>
<evidence type="ECO:0000259" key="2">
    <source>
        <dbReference type="Pfam" id="PF05605"/>
    </source>
</evidence>
<evidence type="ECO:0000256" key="1">
    <source>
        <dbReference type="ARBA" id="ARBA00007109"/>
    </source>
</evidence>
<dbReference type="InterPro" id="IPR027935">
    <property type="entry name" value="Di19_C"/>
</dbReference>
<dbReference type="OrthoDB" id="6270329at2759"/>
<dbReference type="AlphaFoldDB" id="K7N2R2"/>
<dbReference type="PANTHER" id="PTHR31875:SF23">
    <property type="entry name" value="PROTEIN DEHYDRATION-INDUCED 19 HOMOLOG 4"/>
    <property type="match status" value="1"/>
</dbReference>
<dbReference type="InParanoid" id="K7N2R2"/>
<dbReference type="Gramene" id="KRG90629">
    <property type="protein sequence ID" value="KRG90629"/>
    <property type="gene ID" value="GLYMA_20G104400"/>
</dbReference>
<dbReference type="EMBL" id="CM000853">
    <property type="protein sequence ID" value="KRG90629.1"/>
    <property type="molecule type" value="Genomic_DNA"/>
</dbReference>
<dbReference type="PANTHER" id="PTHR31875">
    <property type="entry name" value="PROTEIN DEHYDRATION-INDUCED 19"/>
    <property type="match status" value="1"/>
</dbReference>
<name>K7N2R2_SOYBN</name>
<organism evidence="5">
    <name type="scientific">Glycine max</name>
    <name type="common">Soybean</name>
    <name type="synonym">Glycine hispida</name>
    <dbReference type="NCBI Taxonomy" id="3847"/>
    <lineage>
        <taxon>Eukaryota</taxon>
        <taxon>Viridiplantae</taxon>
        <taxon>Streptophyta</taxon>
        <taxon>Embryophyta</taxon>
        <taxon>Tracheophyta</taxon>
        <taxon>Spermatophyta</taxon>
        <taxon>Magnoliopsida</taxon>
        <taxon>eudicotyledons</taxon>
        <taxon>Gunneridae</taxon>
        <taxon>Pentapetalae</taxon>
        <taxon>rosids</taxon>
        <taxon>fabids</taxon>
        <taxon>Fabales</taxon>
        <taxon>Fabaceae</taxon>
        <taxon>Papilionoideae</taxon>
        <taxon>50 kb inversion clade</taxon>
        <taxon>NPAAA clade</taxon>
        <taxon>indigoferoid/millettioid clade</taxon>
        <taxon>Phaseoleae</taxon>
        <taxon>Glycine</taxon>
        <taxon>Glycine subgen. Soja</taxon>
    </lineage>
</organism>
<dbReference type="InterPro" id="IPR033347">
    <property type="entry name" value="Di19"/>
</dbReference>
<feature type="domain" description="Di19 zinc-binding" evidence="2">
    <location>
        <begin position="68"/>
        <end position="115"/>
    </location>
</feature>
<reference evidence="5" key="2">
    <citation type="submission" date="2018-02" db="UniProtKB">
        <authorList>
            <consortium name="EnsemblPlants"/>
        </authorList>
    </citation>
    <scope>IDENTIFICATION</scope>
    <source>
        <strain evidence="5">Williams 82</strain>
    </source>
</reference>
<comment type="similarity">
    <text evidence="1">Belongs to the Di19 family.</text>
</comment>
<dbReference type="Proteomes" id="UP000008827">
    <property type="component" value="Chromosome 20"/>
</dbReference>
<evidence type="ECO:0000313" key="4">
    <source>
        <dbReference type="EMBL" id="KRG90629.1"/>
    </source>
</evidence>
<proteinExistence type="inferred from homology"/>